<protein>
    <submittedName>
        <fullName evidence="3">Multiheme C-type cytochrome</fullName>
    </submittedName>
</protein>
<evidence type="ECO:0000259" key="2">
    <source>
        <dbReference type="Pfam" id="PF14522"/>
    </source>
</evidence>
<evidence type="ECO:0000313" key="4">
    <source>
        <dbReference type="Proteomes" id="UP000501253"/>
    </source>
</evidence>
<feature type="signal peptide" evidence="1">
    <location>
        <begin position="1"/>
        <end position="22"/>
    </location>
</feature>
<name>A0A6H1WRA0_9BACT</name>
<accession>A0A6H1WRA0</accession>
<dbReference type="KEGG" id="tmai:FVE67_02210"/>
<gene>
    <name evidence="3" type="ORF">FVE67_02210</name>
</gene>
<sequence>MKMRLGLLAVGLLALVFSCAPQKTPGPQVGKKPAVAHPELSPQEKLIACSDCHRTETPEIYREWYQSRHGIAMVKCFQCHGTFETFHQPTRETCRTCHAKAYDNCPKDKVCWECHTPHAFKRHQ</sequence>
<dbReference type="PROSITE" id="PS51257">
    <property type="entry name" value="PROKAR_LIPOPROTEIN"/>
    <property type="match status" value="1"/>
</dbReference>
<feature type="chain" id="PRO_5026135213" evidence="1">
    <location>
        <begin position="23"/>
        <end position="124"/>
    </location>
</feature>
<keyword evidence="1" id="KW-0732">Signal</keyword>
<dbReference type="SUPFAM" id="SSF48695">
    <property type="entry name" value="Multiheme cytochromes"/>
    <property type="match status" value="1"/>
</dbReference>
<dbReference type="EMBL" id="CP042909">
    <property type="protein sequence ID" value="QJA05684.1"/>
    <property type="molecule type" value="Genomic_DNA"/>
</dbReference>
<organism evidence="3 4">
    <name type="scientific">Thermosulfurimonas marina</name>
    <dbReference type="NCBI Taxonomy" id="2047767"/>
    <lineage>
        <taxon>Bacteria</taxon>
        <taxon>Pseudomonadati</taxon>
        <taxon>Thermodesulfobacteriota</taxon>
        <taxon>Thermodesulfobacteria</taxon>
        <taxon>Thermodesulfobacteriales</taxon>
        <taxon>Thermodesulfobacteriaceae</taxon>
        <taxon>Thermosulfurimonas</taxon>
    </lineage>
</organism>
<dbReference type="Proteomes" id="UP000501253">
    <property type="component" value="Chromosome"/>
</dbReference>
<evidence type="ECO:0000256" key="1">
    <source>
        <dbReference type="SAM" id="SignalP"/>
    </source>
</evidence>
<feature type="domain" description="Cytochrome c7-like" evidence="2">
    <location>
        <begin position="45"/>
        <end position="98"/>
    </location>
</feature>
<dbReference type="InterPro" id="IPR036280">
    <property type="entry name" value="Multihaem_cyt_sf"/>
</dbReference>
<dbReference type="InterPro" id="IPR029467">
    <property type="entry name" value="Cyt_c7-like"/>
</dbReference>
<dbReference type="Gene3D" id="3.90.10.10">
    <property type="entry name" value="Cytochrome C3"/>
    <property type="match status" value="1"/>
</dbReference>
<keyword evidence="4" id="KW-1185">Reference proteome</keyword>
<dbReference type="RefSeq" id="WP_168719046.1">
    <property type="nucleotide sequence ID" value="NZ_CP042909.1"/>
</dbReference>
<dbReference type="AlphaFoldDB" id="A0A6H1WRA0"/>
<dbReference type="Pfam" id="PF14522">
    <property type="entry name" value="Cytochrome_C7"/>
    <property type="match status" value="1"/>
</dbReference>
<reference evidence="3 4" key="1">
    <citation type="submission" date="2019-08" db="EMBL/GenBank/DDBJ databases">
        <title>Complete genome sequence of Thermosulfurimonas marina SU872T, an anaerobic thermophilic chemolithoautotrophic bacterium isolated from a shallow marine hydrothermal vent.</title>
        <authorList>
            <person name="Allioux M."/>
            <person name="Jebbar M."/>
            <person name="Slobodkina G."/>
            <person name="Slobodkin A."/>
            <person name="Moalic Y."/>
            <person name="Frolova A."/>
            <person name="Shao Z."/>
            <person name="Alain K."/>
        </authorList>
    </citation>
    <scope>NUCLEOTIDE SEQUENCE [LARGE SCALE GENOMIC DNA]</scope>
    <source>
        <strain evidence="3 4">SU872</strain>
    </source>
</reference>
<proteinExistence type="predicted"/>
<evidence type="ECO:0000313" key="3">
    <source>
        <dbReference type="EMBL" id="QJA05684.1"/>
    </source>
</evidence>